<evidence type="ECO:0000313" key="2">
    <source>
        <dbReference type="EMBL" id="CAA9496194.1"/>
    </source>
</evidence>
<feature type="region of interest" description="Disordered" evidence="1">
    <location>
        <begin position="75"/>
        <end position="226"/>
    </location>
</feature>
<feature type="region of interest" description="Disordered" evidence="1">
    <location>
        <begin position="333"/>
        <end position="428"/>
    </location>
</feature>
<feature type="compositionally biased region" description="Basic residues" evidence="1">
    <location>
        <begin position="291"/>
        <end position="306"/>
    </location>
</feature>
<dbReference type="EMBL" id="CADCVU010000088">
    <property type="protein sequence ID" value="CAA9496194.1"/>
    <property type="molecule type" value="Genomic_DNA"/>
</dbReference>
<feature type="compositionally biased region" description="Basic residues" evidence="1">
    <location>
        <begin position="108"/>
        <end position="126"/>
    </location>
</feature>
<feature type="compositionally biased region" description="Low complexity" evidence="1">
    <location>
        <begin position="274"/>
        <end position="290"/>
    </location>
</feature>
<feature type="compositionally biased region" description="Basic residues" evidence="1">
    <location>
        <begin position="389"/>
        <end position="398"/>
    </location>
</feature>
<proteinExistence type="predicted"/>
<protein>
    <submittedName>
        <fullName evidence="2">Ribonucleotide reductase</fullName>
    </submittedName>
</protein>
<feature type="compositionally biased region" description="Basic and acidic residues" evidence="1">
    <location>
        <begin position="138"/>
        <end position="156"/>
    </location>
</feature>
<organism evidence="2">
    <name type="scientific">uncultured Solirubrobacterales bacterium</name>
    <dbReference type="NCBI Taxonomy" id="768556"/>
    <lineage>
        <taxon>Bacteria</taxon>
        <taxon>Bacillati</taxon>
        <taxon>Actinomycetota</taxon>
        <taxon>Thermoleophilia</taxon>
        <taxon>Solirubrobacterales</taxon>
        <taxon>environmental samples</taxon>
    </lineage>
</organism>
<feature type="region of interest" description="Disordered" evidence="1">
    <location>
        <begin position="274"/>
        <end position="321"/>
    </location>
</feature>
<feature type="compositionally biased region" description="Basic residues" evidence="1">
    <location>
        <begin position="91"/>
        <end position="101"/>
    </location>
</feature>
<feature type="compositionally biased region" description="Basic residues" evidence="1">
    <location>
        <begin position="198"/>
        <end position="211"/>
    </location>
</feature>
<feature type="compositionally biased region" description="Basic residues" evidence="1">
    <location>
        <begin position="362"/>
        <end position="380"/>
    </location>
</feature>
<reference evidence="2" key="1">
    <citation type="submission" date="2020-02" db="EMBL/GenBank/DDBJ databases">
        <authorList>
            <person name="Meier V. D."/>
        </authorList>
    </citation>
    <scope>NUCLEOTIDE SEQUENCE</scope>
    <source>
        <strain evidence="2">AVDCRST_MAG45</strain>
    </source>
</reference>
<evidence type="ECO:0000256" key="1">
    <source>
        <dbReference type="SAM" id="MobiDB-lite"/>
    </source>
</evidence>
<accession>A0A6J4SMM6</accession>
<feature type="non-terminal residue" evidence="2">
    <location>
        <position position="428"/>
    </location>
</feature>
<feature type="non-terminal residue" evidence="2">
    <location>
        <position position="1"/>
    </location>
</feature>
<feature type="compositionally biased region" description="Low complexity" evidence="1">
    <location>
        <begin position="409"/>
        <end position="419"/>
    </location>
</feature>
<dbReference type="AlphaFoldDB" id="A0A6J4SMM6"/>
<gene>
    <name evidence="2" type="ORF">AVDCRST_MAG45-1020</name>
</gene>
<name>A0A6J4SMM6_9ACTN</name>
<sequence length="428" mass="46910">GRHRSTSPGRRQRQLRGPLRALGARQLARHRARLLGRPRALARALLRSRAPGRPVELRAVLLGRRLRRRQSLPLHRRRTARGAEVLPGHPAGRRGPPRRLLRAVPARGRGRGRRRHRIDARGHRAAAHVGLQEALQPPRRDGRRAARRSLEAEAGRRGRSLPPPHRGRGGPVGPALHRELPRAASGHAGLPRGDRERRLRRAAPHRLRRQAAGRPPGRGLRLRRRRGRGAALDGALLGRPVRAPGLGPPLHRGVRIHARGDLRRRQPLDRVEATGCGNAAGGAARSAGHAARARRRRARTQRHRPAPGRVPGREERTGGLRSRLSAAALRDHGTHGLTGARARSAHDLPVGVQGRPPVAPARRQRVGARARARGPGRGRGRAAELSLRRLGRRLRRATRPQAGDGHRPAAAARQRQGAAEDGPDVRRL</sequence>